<feature type="transmembrane region" description="Helical" evidence="1">
    <location>
        <begin position="7"/>
        <end position="29"/>
    </location>
</feature>
<sequence>MLVRRGFFYWQTAAAIVLPVWLLIGWGIWGTSAAGFIGVAFLAPVLVLALLVIVGLTLARKSVRETRAVSWLDVGILTVLHLSLIGLGFFGPSASWFAIVSVIAAIAAFWSAIWQLVTETRNRVRAVFDEIQRAAAPQGAQRPPIDAGEYIVIDPPSSSR</sequence>
<proteinExistence type="predicted"/>
<organism evidence="2 3">
    <name type="scientific">Amnibacterium flavum</name>
    <dbReference type="NCBI Taxonomy" id="2173173"/>
    <lineage>
        <taxon>Bacteria</taxon>
        <taxon>Bacillati</taxon>
        <taxon>Actinomycetota</taxon>
        <taxon>Actinomycetes</taxon>
        <taxon>Micrococcales</taxon>
        <taxon>Microbacteriaceae</taxon>
        <taxon>Amnibacterium</taxon>
    </lineage>
</organism>
<dbReference type="AlphaFoldDB" id="A0A2V1HXN6"/>
<keyword evidence="3" id="KW-1185">Reference proteome</keyword>
<evidence type="ECO:0000313" key="2">
    <source>
        <dbReference type="EMBL" id="PVZ96119.1"/>
    </source>
</evidence>
<reference evidence="2 3" key="1">
    <citation type="submission" date="2018-05" db="EMBL/GenBank/DDBJ databases">
        <title>Amnibacterium sp. M8JJ-5, whole genome shotgun sequence.</title>
        <authorList>
            <person name="Tuo L."/>
        </authorList>
    </citation>
    <scope>NUCLEOTIDE SEQUENCE [LARGE SCALE GENOMIC DNA]</scope>
    <source>
        <strain evidence="2 3">M8JJ-5</strain>
    </source>
</reference>
<dbReference type="OrthoDB" id="5115907at2"/>
<dbReference type="EMBL" id="QEOP01000001">
    <property type="protein sequence ID" value="PVZ96119.1"/>
    <property type="molecule type" value="Genomic_DNA"/>
</dbReference>
<feature type="transmembrane region" description="Helical" evidence="1">
    <location>
        <begin position="35"/>
        <end position="59"/>
    </location>
</feature>
<dbReference type="RefSeq" id="WP_116755853.1">
    <property type="nucleotide sequence ID" value="NZ_JBHUEX010000001.1"/>
</dbReference>
<feature type="transmembrane region" description="Helical" evidence="1">
    <location>
        <begin position="71"/>
        <end position="90"/>
    </location>
</feature>
<evidence type="ECO:0000313" key="3">
    <source>
        <dbReference type="Proteomes" id="UP000244893"/>
    </source>
</evidence>
<keyword evidence="1" id="KW-1133">Transmembrane helix</keyword>
<name>A0A2V1HXN6_9MICO</name>
<accession>A0A2V1HXN6</accession>
<keyword evidence="1" id="KW-0812">Transmembrane</keyword>
<gene>
    <name evidence="2" type="ORF">DDQ50_06690</name>
</gene>
<protein>
    <submittedName>
        <fullName evidence="2">Uncharacterized protein</fullName>
    </submittedName>
</protein>
<keyword evidence="1" id="KW-0472">Membrane</keyword>
<dbReference type="Proteomes" id="UP000244893">
    <property type="component" value="Unassembled WGS sequence"/>
</dbReference>
<evidence type="ECO:0000256" key="1">
    <source>
        <dbReference type="SAM" id="Phobius"/>
    </source>
</evidence>
<comment type="caution">
    <text evidence="2">The sequence shown here is derived from an EMBL/GenBank/DDBJ whole genome shotgun (WGS) entry which is preliminary data.</text>
</comment>
<feature type="transmembrane region" description="Helical" evidence="1">
    <location>
        <begin position="96"/>
        <end position="117"/>
    </location>
</feature>